<dbReference type="PANTHER" id="PTHR10655:SF64">
    <property type="entry name" value="PHOSPHOLIPASE_CARBOXYLESTERASE_THIOESTERASE DOMAIN-CONTAINING PROTEIN"/>
    <property type="match status" value="1"/>
</dbReference>
<keyword evidence="4" id="KW-1185">Reference proteome</keyword>
<dbReference type="Pfam" id="PF02230">
    <property type="entry name" value="Abhydrolase_2"/>
    <property type="match status" value="2"/>
</dbReference>
<dbReference type="GO" id="GO:0008474">
    <property type="term" value="F:palmitoyl-(protein) hydrolase activity"/>
    <property type="evidence" value="ECO:0007669"/>
    <property type="project" value="TreeGrafter"/>
</dbReference>
<name>A0A8K0SQ69_9HYPO</name>
<dbReference type="OrthoDB" id="2418081at2759"/>
<evidence type="ECO:0000313" key="3">
    <source>
        <dbReference type="EMBL" id="KAH7312200.1"/>
    </source>
</evidence>
<accession>A0A8K0SQ69</accession>
<evidence type="ECO:0000256" key="1">
    <source>
        <dbReference type="ARBA" id="ARBA00006499"/>
    </source>
</evidence>
<feature type="domain" description="Phospholipase/carboxylesterase/thioesterase" evidence="2">
    <location>
        <begin position="28"/>
        <end position="172"/>
    </location>
</feature>
<dbReference type="SUPFAM" id="SSF53474">
    <property type="entry name" value="alpha/beta-Hydrolases"/>
    <property type="match status" value="1"/>
</dbReference>
<comment type="similarity">
    <text evidence="1">Belongs to the AB hydrolase superfamily. AB hydrolase 2 family.</text>
</comment>
<organism evidence="3 4">
    <name type="scientific">Stachybotrys elegans</name>
    <dbReference type="NCBI Taxonomy" id="80388"/>
    <lineage>
        <taxon>Eukaryota</taxon>
        <taxon>Fungi</taxon>
        <taxon>Dikarya</taxon>
        <taxon>Ascomycota</taxon>
        <taxon>Pezizomycotina</taxon>
        <taxon>Sordariomycetes</taxon>
        <taxon>Hypocreomycetidae</taxon>
        <taxon>Hypocreales</taxon>
        <taxon>Stachybotryaceae</taxon>
        <taxon>Stachybotrys</taxon>
    </lineage>
</organism>
<dbReference type="InterPro" id="IPR003140">
    <property type="entry name" value="PLipase/COase/thioEstase"/>
</dbReference>
<comment type="caution">
    <text evidence="3">The sequence shown here is derived from an EMBL/GenBank/DDBJ whole genome shotgun (WGS) entry which is preliminary data.</text>
</comment>
<proteinExistence type="inferred from homology"/>
<dbReference type="Proteomes" id="UP000813444">
    <property type="component" value="Unassembled WGS sequence"/>
</dbReference>
<dbReference type="PANTHER" id="PTHR10655">
    <property type="entry name" value="LYSOPHOSPHOLIPASE-RELATED"/>
    <property type="match status" value="1"/>
</dbReference>
<evidence type="ECO:0000259" key="2">
    <source>
        <dbReference type="Pfam" id="PF02230"/>
    </source>
</evidence>
<gene>
    <name evidence="3" type="ORF">B0I35DRAFT_480678</name>
</gene>
<dbReference type="EMBL" id="JAGPNK010000010">
    <property type="protein sequence ID" value="KAH7312200.1"/>
    <property type="molecule type" value="Genomic_DNA"/>
</dbReference>
<protein>
    <submittedName>
        <fullName evidence="3">Acyl-protein thioesterase 1,2</fullName>
    </submittedName>
</protein>
<feature type="domain" description="Phospholipase/carboxylesterase/thioesterase" evidence="2">
    <location>
        <begin position="218"/>
        <end position="286"/>
    </location>
</feature>
<dbReference type="InterPro" id="IPR050565">
    <property type="entry name" value="LYPA1-2/EST-like"/>
</dbReference>
<dbReference type="Gene3D" id="3.40.50.1820">
    <property type="entry name" value="alpha/beta hydrolase"/>
    <property type="match status" value="1"/>
</dbReference>
<dbReference type="AlphaFoldDB" id="A0A8K0SQ69"/>
<dbReference type="GO" id="GO:0052689">
    <property type="term" value="F:carboxylic ester hydrolase activity"/>
    <property type="evidence" value="ECO:0007669"/>
    <property type="project" value="TreeGrafter"/>
</dbReference>
<evidence type="ECO:0000313" key="4">
    <source>
        <dbReference type="Proteomes" id="UP000813444"/>
    </source>
</evidence>
<reference evidence="3" key="1">
    <citation type="journal article" date="2021" name="Nat. Commun.">
        <title>Genetic determinants of endophytism in the Arabidopsis root mycobiome.</title>
        <authorList>
            <person name="Mesny F."/>
            <person name="Miyauchi S."/>
            <person name="Thiergart T."/>
            <person name="Pickel B."/>
            <person name="Atanasova L."/>
            <person name="Karlsson M."/>
            <person name="Huettel B."/>
            <person name="Barry K.W."/>
            <person name="Haridas S."/>
            <person name="Chen C."/>
            <person name="Bauer D."/>
            <person name="Andreopoulos W."/>
            <person name="Pangilinan J."/>
            <person name="LaButti K."/>
            <person name="Riley R."/>
            <person name="Lipzen A."/>
            <person name="Clum A."/>
            <person name="Drula E."/>
            <person name="Henrissat B."/>
            <person name="Kohler A."/>
            <person name="Grigoriev I.V."/>
            <person name="Martin F.M."/>
            <person name="Hacquard S."/>
        </authorList>
    </citation>
    <scope>NUCLEOTIDE SEQUENCE</scope>
    <source>
        <strain evidence="3">MPI-CAGE-CH-0235</strain>
    </source>
</reference>
<sequence>MDESSASGTGARRRLMGEFPAPTILSPAAMPHTSTIIFLHGRGWDARKFSDSILSMVLPRGGTLRDALPRTRFVFPTAPLMRATKYRRTTMHQWYEGTGDWEPEARGNMRPSVEFIQDLLDREMQLVCGDSTKLCLAGFSQGCAMAIMNLLLWNGAPLGAVVGLCGFIPINSYLLDILDDAEESDLDDFFETTSHESKPPVQRAIDELREEVELPQTEVPSRLSFRSTPVFLGHGVDDDEVELRHSENAALLLKKMGTHVTHSSYPGLGHGYSPKMLEDMVLFLTSNITV</sequence>
<dbReference type="InterPro" id="IPR029058">
    <property type="entry name" value="AB_hydrolase_fold"/>
</dbReference>
<dbReference type="GO" id="GO:0005737">
    <property type="term" value="C:cytoplasm"/>
    <property type="evidence" value="ECO:0007669"/>
    <property type="project" value="TreeGrafter"/>
</dbReference>